<reference evidence="2" key="1">
    <citation type="submission" date="2009-02" db="EMBL/GenBank/DDBJ databases">
        <authorList>
            <person name="Fulton L."/>
            <person name="Clifton S."/>
            <person name="Fulton B."/>
            <person name="Xu J."/>
            <person name="Minx P."/>
            <person name="Pepin K.H."/>
            <person name="Johnson M."/>
            <person name="Bhonagiri V."/>
            <person name="Nash W.E."/>
            <person name="Mardis E.R."/>
            <person name="Wilson R.K."/>
        </authorList>
    </citation>
    <scope>NUCLEOTIDE SEQUENCE [LARGE SCALE GENOMIC DNA]</scope>
    <source>
        <strain evidence="2">DSM 15053</strain>
    </source>
</reference>
<dbReference type="AlphaFoldDB" id="C0BZG9"/>
<evidence type="ECO:0008006" key="4">
    <source>
        <dbReference type="Google" id="ProtNLM"/>
    </source>
</evidence>
<feature type="transmembrane region" description="Helical" evidence="1">
    <location>
        <begin position="78"/>
        <end position="98"/>
    </location>
</feature>
<organism evidence="2 3">
    <name type="scientific">[Clostridium] hylemonae DSM 15053</name>
    <dbReference type="NCBI Taxonomy" id="553973"/>
    <lineage>
        <taxon>Bacteria</taxon>
        <taxon>Bacillati</taxon>
        <taxon>Bacillota</taxon>
        <taxon>Clostridia</taxon>
        <taxon>Lachnospirales</taxon>
        <taxon>Lachnospiraceae</taxon>
    </lineage>
</organism>
<feature type="transmembrane region" description="Helical" evidence="1">
    <location>
        <begin position="103"/>
        <end position="119"/>
    </location>
</feature>
<dbReference type="Proteomes" id="UP000004893">
    <property type="component" value="Unassembled WGS sequence"/>
</dbReference>
<dbReference type="EMBL" id="ABYI02000019">
    <property type="protein sequence ID" value="EEG74547.1"/>
    <property type="molecule type" value="Genomic_DNA"/>
</dbReference>
<evidence type="ECO:0000256" key="1">
    <source>
        <dbReference type="SAM" id="Phobius"/>
    </source>
</evidence>
<dbReference type="RefSeq" id="WP_006442546.1">
    <property type="nucleotide sequence ID" value="NZ_CP036524.1"/>
</dbReference>
<gene>
    <name evidence="2" type="ORF">CLOHYLEM_05209</name>
</gene>
<feature type="transmembrane region" description="Helical" evidence="1">
    <location>
        <begin position="24"/>
        <end position="45"/>
    </location>
</feature>
<keyword evidence="1" id="KW-0472">Membrane</keyword>
<evidence type="ECO:0000313" key="3">
    <source>
        <dbReference type="Proteomes" id="UP000004893"/>
    </source>
</evidence>
<dbReference type="eggNOG" id="ENOG50331B3">
    <property type="taxonomic scope" value="Bacteria"/>
</dbReference>
<dbReference type="HOGENOM" id="CLU_073553_0_0_9"/>
<feature type="transmembrane region" description="Helical" evidence="1">
    <location>
        <begin position="52"/>
        <end position="72"/>
    </location>
</feature>
<keyword evidence="1" id="KW-0812">Transmembrane</keyword>
<feature type="transmembrane region" description="Helical" evidence="1">
    <location>
        <begin position="175"/>
        <end position="196"/>
    </location>
</feature>
<name>C0BZG9_9FIRM</name>
<sequence length="241" mass="24822">MEMVNLNDIIGNALDGTSKLTGSGAVQGTTALIVAAAIGILVCLFGLKLVKILTAAAGAVIGAGIGVSVAVGLGLTKITFLAVVIAGAVILGAMAFFLYKFGVFLMVLAYVFGVCAMLLKPDSLIPLIISIAVAVVFAVLAVIFIEPLVIIVTGLSGGVSAGVAAAELAGLAANAWIGFGIGIVMAVIGISVQFMMHSRKIGKTEKVHAKKYKEQVSRETEVEKARMILDDDAEEKEDDED</sequence>
<dbReference type="STRING" id="553973.CLOHYLEM_05209"/>
<reference evidence="2" key="2">
    <citation type="submission" date="2013-06" db="EMBL/GenBank/DDBJ databases">
        <title>Draft genome sequence of Clostridium hylemonae (DSM 15053).</title>
        <authorList>
            <person name="Sudarsanam P."/>
            <person name="Ley R."/>
            <person name="Guruge J."/>
            <person name="Turnbaugh P.J."/>
            <person name="Mahowald M."/>
            <person name="Liep D."/>
            <person name="Gordon J."/>
        </authorList>
    </citation>
    <scope>NUCLEOTIDE SEQUENCE</scope>
    <source>
        <strain evidence="2">DSM 15053</strain>
    </source>
</reference>
<feature type="transmembrane region" description="Helical" evidence="1">
    <location>
        <begin position="148"/>
        <end position="169"/>
    </location>
</feature>
<keyword evidence="1" id="KW-1133">Transmembrane helix</keyword>
<protein>
    <recommendedName>
        <fullName evidence="4">DUF4203 domain-containing protein</fullName>
    </recommendedName>
</protein>
<keyword evidence="3" id="KW-1185">Reference proteome</keyword>
<evidence type="ECO:0000313" key="2">
    <source>
        <dbReference type="EMBL" id="EEG74547.1"/>
    </source>
</evidence>
<dbReference type="OrthoDB" id="1986372at2"/>
<feature type="transmembrane region" description="Helical" evidence="1">
    <location>
        <begin position="125"/>
        <end position="143"/>
    </location>
</feature>
<accession>C0BZG9</accession>
<comment type="caution">
    <text evidence="2">The sequence shown here is derived from an EMBL/GenBank/DDBJ whole genome shotgun (WGS) entry which is preliminary data.</text>
</comment>
<proteinExistence type="predicted"/>